<reference evidence="3 4" key="1">
    <citation type="submission" date="2017-06" db="EMBL/GenBank/DDBJ databases">
        <authorList>
            <person name="Kim H.J."/>
            <person name="Triplett B.A."/>
        </authorList>
    </citation>
    <scope>NUCLEOTIDE SEQUENCE [LARGE SCALE GENOMIC DNA]</scope>
    <source>
        <strain evidence="3">FRACA_ARgP5</strain>
    </source>
</reference>
<sequence>MTMTTAMDGPADTRIMGVVHDALRRDLRRVRAALTTHPYPDGPRRAALAAHVDWMIAFLERHHGGEDAGLYPLVRATASPDAAELIDAMGADHEAIHPAMNATAHAARRWARSDALGSRDELSSDAARRGLVEALDELIAVLFPHLDREEAEAMPLVAATLTHRQWHEWDQTYNIKIKSLPELAEEGHWLLDGLEPERREIVLGQVPLIPRLIVLYGFGARYRRHASARWGSAATSATSATEASASAESAVATSRAPAPRPVDREQPGDARARASR</sequence>
<evidence type="ECO:0000256" key="1">
    <source>
        <dbReference type="SAM" id="MobiDB-lite"/>
    </source>
</evidence>
<dbReference type="Gene3D" id="1.20.120.520">
    <property type="entry name" value="nmb1532 protein domain like"/>
    <property type="match status" value="1"/>
</dbReference>
<feature type="domain" description="Hemerythrin-like" evidence="2">
    <location>
        <begin position="18"/>
        <end position="156"/>
    </location>
</feature>
<name>A0A2I2KKN4_9ACTN</name>
<gene>
    <name evidence="3" type="ORF">FRACA_130051</name>
</gene>
<dbReference type="Proteomes" id="UP000234331">
    <property type="component" value="Unassembled WGS sequence"/>
</dbReference>
<protein>
    <submittedName>
        <fullName evidence="3">Hemerythrin HHE cation binding domain protein</fullName>
    </submittedName>
</protein>
<evidence type="ECO:0000259" key="2">
    <source>
        <dbReference type="Pfam" id="PF01814"/>
    </source>
</evidence>
<feature type="compositionally biased region" description="Low complexity" evidence="1">
    <location>
        <begin position="233"/>
        <end position="256"/>
    </location>
</feature>
<dbReference type="CDD" id="cd12108">
    <property type="entry name" value="Hr-like"/>
    <property type="match status" value="1"/>
</dbReference>
<accession>A0A2I2KKN4</accession>
<dbReference type="InterPro" id="IPR012312">
    <property type="entry name" value="Hemerythrin-like"/>
</dbReference>
<organism evidence="3 4">
    <name type="scientific">Frankia canadensis</name>
    <dbReference type="NCBI Taxonomy" id="1836972"/>
    <lineage>
        <taxon>Bacteria</taxon>
        <taxon>Bacillati</taxon>
        <taxon>Actinomycetota</taxon>
        <taxon>Actinomycetes</taxon>
        <taxon>Frankiales</taxon>
        <taxon>Frankiaceae</taxon>
        <taxon>Frankia</taxon>
    </lineage>
</organism>
<keyword evidence="4" id="KW-1185">Reference proteome</keyword>
<dbReference type="Pfam" id="PF01814">
    <property type="entry name" value="Hemerythrin"/>
    <property type="match status" value="1"/>
</dbReference>
<evidence type="ECO:0000313" key="3">
    <source>
        <dbReference type="EMBL" id="SNQ46228.1"/>
    </source>
</evidence>
<feature type="region of interest" description="Disordered" evidence="1">
    <location>
        <begin position="233"/>
        <end position="276"/>
    </location>
</feature>
<evidence type="ECO:0000313" key="4">
    <source>
        <dbReference type="Proteomes" id="UP000234331"/>
    </source>
</evidence>
<dbReference type="AlphaFoldDB" id="A0A2I2KKN4"/>
<proteinExistence type="predicted"/>
<feature type="compositionally biased region" description="Basic and acidic residues" evidence="1">
    <location>
        <begin position="261"/>
        <end position="276"/>
    </location>
</feature>
<dbReference type="EMBL" id="FZMO01000035">
    <property type="protein sequence ID" value="SNQ46228.1"/>
    <property type="molecule type" value="Genomic_DNA"/>
</dbReference>